<dbReference type="Proteomes" id="UP000536179">
    <property type="component" value="Unassembled WGS sequence"/>
</dbReference>
<accession>A0A7W5E036</accession>
<evidence type="ECO:0000313" key="2">
    <source>
        <dbReference type="EMBL" id="MBB3207665.1"/>
    </source>
</evidence>
<sequence>MSAFPTMLMWSVVLIAAAVFSGRWTFHIVSDTASYLQYAFSPASAAAAEIRSPVYPLVLRLFTSLAPTRSSALQLVVLGQILLHAAATSALMLELRNWKTSCLMSLSVAATVAIGCTFWDNVSTIATDCPAMSVGVITAVCMMRGWRRGFSIRLSIAIAAFVLIAIGLRPAYLFLIPWTTIAIFLRPAEAIDSTFSHRVRDGFVIAGIPVVTLLGWCVFRYVTVADFSLLPFGHQNMAAVTTQLLDNDELTTIPGKPGELASEIARRRVEVSLGENLRATPNQTSQISDSGEARGVRTTCAADGLDLRTHGDPSRRADSYMTLENRWDAMTYLVVVPAAAHVIQSDASNDAARDADIVAQHQLIAELDKYIVRSYPLRYARWWLLAVRRGLWGSAANIVMHPIFLILIVVAALITTVRCIHPSRAETNRTSVTQSRAGVRAFLLIAITYGATKLGFVALTSPPIGRFSDAAFVFVPGVMAIAYFAFQHSLRFEDISKSTSKTH</sequence>
<protein>
    <submittedName>
        <fullName evidence="2">Uncharacterized protein</fullName>
    </submittedName>
</protein>
<dbReference type="AlphaFoldDB" id="A0A7W5E036"/>
<feature type="transmembrane region" description="Helical" evidence="1">
    <location>
        <begin position="150"/>
        <end position="168"/>
    </location>
</feature>
<keyword evidence="1" id="KW-1133">Transmembrane helix</keyword>
<feature type="transmembrane region" description="Helical" evidence="1">
    <location>
        <begin position="72"/>
        <end position="93"/>
    </location>
</feature>
<evidence type="ECO:0000256" key="1">
    <source>
        <dbReference type="SAM" id="Phobius"/>
    </source>
</evidence>
<feature type="transmembrane region" description="Helical" evidence="1">
    <location>
        <begin position="203"/>
        <end position="222"/>
    </location>
</feature>
<evidence type="ECO:0000313" key="3">
    <source>
        <dbReference type="Proteomes" id="UP000536179"/>
    </source>
</evidence>
<keyword evidence="1" id="KW-0812">Transmembrane</keyword>
<dbReference type="EMBL" id="JACHXU010000011">
    <property type="protein sequence ID" value="MBB3207665.1"/>
    <property type="molecule type" value="Genomic_DNA"/>
</dbReference>
<feature type="transmembrane region" description="Helical" evidence="1">
    <location>
        <begin position="7"/>
        <end position="26"/>
    </location>
</feature>
<feature type="transmembrane region" description="Helical" evidence="1">
    <location>
        <begin position="441"/>
        <end position="461"/>
    </location>
</feature>
<feature type="transmembrane region" description="Helical" evidence="1">
    <location>
        <begin position="100"/>
        <end position="119"/>
    </location>
</feature>
<comment type="caution">
    <text evidence="2">The sequence shown here is derived from an EMBL/GenBank/DDBJ whole genome shotgun (WGS) entry which is preliminary data.</text>
</comment>
<dbReference type="RefSeq" id="WP_184305965.1">
    <property type="nucleotide sequence ID" value="NZ_JACHXU010000011.1"/>
</dbReference>
<gene>
    <name evidence="2" type="ORF">FHS27_003490</name>
</gene>
<keyword evidence="3" id="KW-1185">Reference proteome</keyword>
<organism evidence="2 3">
    <name type="scientific">Aporhodopirellula rubra</name>
    <dbReference type="NCBI Taxonomy" id="980271"/>
    <lineage>
        <taxon>Bacteria</taxon>
        <taxon>Pseudomonadati</taxon>
        <taxon>Planctomycetota</taxon>
        <taxon>Planctomycetia</taxon>
        <taxon>Pirellulales</taxon>
        <taxon>Pirellulaceae</taxon>
        <taxon>Aporhodopirellula</taxon>
    </lineage>
</organism>
<keyword evidence="1" id="KW-0472">Membrane</keyword>
<name>A0A7W5E036_9BACT</name>
<feature type="transmembrane region" description="Helical" evidence="1">
    <location>
        <begin position="398"/>
        <end position="420"/>
    </location>
</feature>
<reference evidence="2 3" key="1">
    <citation type="submission" date="2020-08" db="EMBL/GenBank/DDBJ databases">
        <title>Genomic Encyclopedia of Type Strains, Phase III (KMG-III): the genomes of soil and plant-associated and newly described type strains.</title>
        <authorList>
            <person name="Whitman W."/>
        </authorList>
    </citation>
    <scope>NUCLEOTIDE SEQUENCE [LARGE SCALE GENOMIC DNA]</scope>
    <source>
        <strain evidence="2 3">CECT 8075</strain>
    </source>
</reference>
<feature type="transmembrane region" description="Helical" evidence="1">
    <location>
        <begin position="467"/>
        <end position="486"/>
    </location>
</feature>
<proteinExistence type="predicted"/>